<dbReference type="InterPro" id="IPR000073">
    <property type="entry name" value="AB_hydrolase_1"/>
</dbReference>
<keyword evidence="3" id="KW-1185">Reference proteome</keyword>
<organism evidence="2 3">
    <name type="scientific">Methylobacterium thuringiense</name>
    <dbReference type="NCBI Taxonomy" id="1003091"/>
    <lineage>
        <taxon>Bacteria</taxon>
        <taxon>Pseudomonadati</taxon>
        <taxon>Pseudomonadota</taxon>
        <taxon>Alphaproteobacteria</taxon>
        <taxon>Hyphomicrobiales</taxon>
        <taxon>Methylobacteriaceae</taxon>
        <taxon>Methylobacterium</taxon>
    </lineage>
</organism>
<feature type="domain" description="AB hydrolase-1" evidence="1">
    <location>
        <begin position="22"/>
        <end position="258"/>
    </location>
</feature>
<dbReference type="EMBL" id="BPRA01000009">
    <property type="protein sequence ID" value="GJE55806.1"/>
    <property type="molecule type" value="Genomic_DNA"/>
</dbReference>
<protein>
    <submittedName>
        <fullName evidence="2">Arylesterase</fullName>
    </submittedName>
</protein>
<gene>
    <name evidence="2" type="ORF">EKPJFOCH_2301</name>
</gene>
<evidence type="ECO:0000259" key="1">
    <source>
        <dbReference type="Pfam" id="PF00561"/>
    </source>
</evidence>
<sequence length="273" mass="29156">MPTITTQDGTELYVKSWGTGRPVVLIHGWPLNADMWDYQSQALAEAGFRVIAYDRRGFGRSSQPSGGYDYDTFADDLAAVIEHGDLSNAVLVGFSMGGGEVARYIGRHGTARIGAAALVGAVPPCLLKGPDNPDGVDGSVFDGMKQGISADRAQFFVDFGKTFLGVGRPGMNVSEGLQQWTLQMALQAGLRGTLRCVDAFGTTDFRQDLKAFDKPTLVIHGDDDQVVPFAVSGKRAAEAIPGAELKVYEGAPHGLYATHKDRLSQDLIAFAKG</sequence>
<evidence type="ECO:0000313" key="3">
    <source>
        <dbReference type="Proteomes" id="UP001055101"/>
    </source>
</evidence>
<dbReference type="SUPFAM" id="SSF53474">
    <property type="entry name" value="alpha/beta-Hydrolases"/>
    <property type="match status" value="1"/>
</dbReference>
<dbReference type="Gene3D" id="3.40.50.1820">
    <property type="entry name" value="alpha/beta hydrolase"/>
    <property type="match status" value="1"/>
</dbReference>
<dbReference type="InterPro" id="IPR000639">
    <property type="entry name" value="Epox_hydrolase-like"/>
</dbReference>
<reference evidence="2" key="2">
    <citation type="submission" date="2021-08" db="EMBL/GenBank/DDBJ databases">
        <authorList>
            <person name="Tani A."/>
            <person name="Ola A."/>
            <person name="Ogura Y."/>
            <person name="Katsura K."/>
            <person name="Hayashi T."/>
        </authorList>
    </citation>
    <scope>NUCLEOTIDE SEQUENCE</scope>
    <source>
        <strain evidence="2">DSM 23674</strain>
    </source>
</reference>
<evidence type="ECO:0000313" key="2">
    <source>
        <dbReference type="EMBL" id="GJE55806.1"/>
    </source>
</evidence>
<dbReference type="Pfam" id="PF00561">
    <property type="entry name" value="Abhydrolase_1"/>
    <property type="match status" value="1"/>
</dbReference>
<dbReference type="PANTHER" id="PTHR43433">
    <property type="entry name" value="HYDROLASE, ALPHA/BETA FOLD FAMILY PROTEIN"/>
    <property type="match status" value="1"/>
</dbReference>
<dbReference type="Proteomes" id="UP001055101">
    <property type="component" value="Unassembled WGS sequence"/>
</dbReference>
<dbReference type="RefSeq" id="WP_238231968.1">
    <property type="nucleotide sequence ID" value="NZ_BPRA01000009.1"/>
</dbReference>
<name>A0ABQ4TM93_9HYPH</name>
<accession>A0ABQ4TM93</accession>
<dbReference type="InterPro" id="IPR050471">
    <property type="entry name" value="AB_hydrolase"/>
</dbReference>
<comment type="caution">
    <text evidence="2">The sequence shown here is derived from an EMBL/GenBank/DDBJ whole genome shotgun (WGS) entry which is preliminary data.</text>
</comment>
<dbReference type="PRINTS" id="PR00111">
    <property type="entry name" value="ABHYDROLASE"/>
</dbReference>
<dbReference type="InterPro" id="IPR029058">
    <property type="entry name" value="AB_hydrolase_fold"/>
</dbReference>
<dbReference type="PANTHER" id="PTHR43433:SF4">
    <property type="entry name" value="NON-HEME CHLOROPEROXIDASE-RELATED"/>
    <property type="match status" value="1"/>
</dbReference>
<proteinExistence type="predicted"/>
<reference evidence="2" key="1">
    <citation type="journal article" date="2021" name="Front. Microbiol.">
        <title>Comprehensive Comparative Genomics and Phenotyping of Methylobacterium Species.</title>
        <authorList>
            <person name="Alessa O."/>
            <person name="Ogura Y."/>
            <person name="Fujitani Y."/>
            <person name="Takami H."/>
            <person name="Hayashi T."/>
            <person name="Sahin N."/>
            <person name="Tani A."/>
        </authorList>
    </citation>
    <scope>NUCLEOTIDE SEQUENCE</scope>
    <source>
        <strain evidence="2">DSM 23674</strain>
    </source>
</reference>
<dbReference type="PRINTS" id="PR00412">
    <property type="entry name" value="EPOXHYDRLASE"/>
</dbReference>